<evidence type="ECO:0000313" key="2">
    <source>
        <dbReference type="EMBL" id="NBZ86250.1"/>
    </source>
</evidence>
<dbReference type="RefSeq" id="WP_168773041.1">
    <property type="nucleotide sequence ID" value="NZ_JAABNR010000001.1"/>
</dbReference>
<dbReference type="Proteomes" id="UP001193501">
    <property type="component" value="Unassembled WGS sequence"/>
</dbReference>
<evidence type="ECO:0008006" key="4">
    <source>
        <dbReference type="Google" id="ProtNLM"/>
    </source>
</evidence>
<comment type="caution">
    <text evidence="2">The sequence shown here is derived from an EMBL/GenBank/DDBJ whole genome shotgun (WGS) entry which is preliminary data.</text>
</comment>
<keyword evidence="3" id="KW-1185">Reference proteome</keyword>
<dbReference type="EMBL" id="JAABNR010000001">
    <property type="protein sequence ID" value="NBZ86250.1"/>
    <property type="molecule type" value="Genomic_DNA"/>
</dbReference>
<dbReference type="AlphaFoldDB" id="A0AAE4YAW1"/>
<gene>
    <name evidence="2" type="ORF">GV832_01545</name>
</gene>
<dbReference type="InterPro" id="IPR038696">
    <property type="entry name" value="IalB_sf"/>
</dbReference>
<evidence type="ECO:0000313" key="3">
    <source>
        <dbReference type="Proteomes" id="UP001193501"/>
    </source>
</evidence>
<evidence type="ECO:0000256" key="1">
    <source>
        <dbReference type="SAM" id="SignalP"/>
    </source>
</evidence>
<name>A0AAE4YAW1_9RHOB</name>
<dbReference type="InterPro" id="IPR010642">
    <property type="entry name" value="Invasion_prot_B"/>
</dbReference>
<protein>
    <recommendedName>
        <fullName evidence="4">Invasion associated locus B family protein</fullName>
    </recommendedName>
</protein>
<keyword evidence="1" id="KW-0732">Signal</keyword>
<organism evidence="2 3">
    <name type="scientific">Stagnihabitans tardus</name>
    <dbReference type="NCBI Taxonomy" id="2699202"/>
    <lineage>
        <taxon>Bacteria</taxon>
        <taxon>Pseudomonadati</taxon>
        <taxon>Pseudomonadota</taxon>
        <taxon>Alphaproteobacteria</taxon>
        <taxon>Rhodobacterales</taxon>
        <taxon>Paracoccaceae</taxon>
        <taxon>Stagnihabitans</taxon>
    </lineage>
</organism>
<feature type="chain" id="PRO_5041905404" description="Invasion associated locus B family protein" evidence="1">
    <location>
        <begin position="16"/>
        <end position="153"/>
    </location>
</feature>
<dbReference type="Pfam" id="PF06776">
    <property type="entry name" value="IalB"/>
    <property type="match status" value="1"/>
</dbReference>
<accession>A0AAE4YAW1</accession>
<reference evidence="2" key="1">
    <citation type="submission" date="2020-01" db="EMBL/GenBank/DDBJ databases">
        <authorList>
            <person name="Chen W.-M."/>
        </authorList>
    </citation>
    <scope>NUCLEOTIDE SEQUENCE</scope>
    <source>
        <strain evidence="2">CYK-10</strain>
    </source>
</reference>
<feature type="signal peptide" evidence="1">
    <location>
        <begin position="1"/>
        <end position="15"/>
    </location>
</feature>
<sequence>MRALALFLLAAPAWAETPQQTTATYDNWTVVCQGPACEAVTRLNVKGQDGQLRPLLSMSFASGQSLRLQLPLGVDLTAAPEVRTDPPTALRWKTCVAAGCLAEAVLEPATVKQMTAKLEEVVVRFVALGPEAGKTIEVPVSLKGFGDAVKSLK</sequence>
<proteinExistence type="predicted"/>
<dbReference type="Gene3D" id="2.60.40.1880">
    <property type="entry name" value="Invasion associated locus B (IalB) protein"/>
    <property type="match status" value="1"/>
</dbReference>